<dbReference type="Proteomes" id="UP001652627">
    <property type="component" value="Chromosome Z"/>
</dbReference>
<evidence type="ECO:0000313" key="3">
    <source>
        <dbReference type="RefSeq" id="XP_067171892.1"/>
    </source>
</evidence>
<sequence length="327" mass="37975">MQWENIKKEQKNARIVTTTLLLTEHITREDRGSEGNYLLYGSSCAQITEEAEYVKKQLPQISGNKLESTNSTSSSKYSPIVAKMKETEHQLLLVSKENQVLKVKLEATREAGVQALRSASQTLYENYHTRSEELTKRHENDKKQIQAYNLEQERKLQQNTEKANRLAEGITEKCTQITEMEKRVQRMEEEKKTLMERKLSLEQMLLQMMSKKEDSKRCLALQMEISTLQEQICHLQRVIQAQHQNLRSVIQEVEELNNELRNQDEKIGNLTEKLNALEAQNKELKEKVELWSGQSKTKVSKGVVTDTPRGFGTSPYFMLTRIRKQES</sequence>
<dbReference type="PANTHER" id="PTHR23171:SF3">
    <property type="entry name" value="COILED-COIL DOMAIN-CONTAINING PROTEIN 68"/>
    <property type="match status" value="1"/>
</dbReference>
<keyword evidence="2" id="KW-1185">Reference proteome</keyword>
<gene>
    <name evidence="3" type="primary">CCDC68</name>
</gene>
<dbReference type="GeneID" id="106487050"/>
<dbReference type="InterPro" id="IPR051375">
    <property type="entry name" value="Tuftelin_GRINL1A/MYZAP/CCD68"/>
</dbReference>
<evidence type="ECO:0000256" key="1">
    <source>
        <dbReference type="SAM" id="Coils"/>
    </source>
</evidence>
<proteinExistence type="predicted"/>
<feature type="coiled-coil region" evidence="1">
    <location>
        <begin position="239"/>
        <end position="294"/>
    </location>
</feature>
<dbReference type="RefSeq" id="XP_067171892.1">
    <property type="nucleotide sequence ID" value="XM_067315791.1"/>
</dbReference>
<organism evidence="2 3">
    <name type="scientific">Apteryx mantelli</name>
    <name type="common">North Island brown kiwi</name>
    <dbReference type="NCBI Taxonomy" id="2696672"/>
    <lineage>
        <taxon>Eukaryota</taxon>
        <taxon>Metazoa</taxon>
        <taxon>Chordata</taxon>
        <taxon>Craniata</taxon>
        <taxon>Vertebrata</taxon>
        <taxon>Euteleostomi</taxon>
        <taxon>Archelosauria</taxon>
        <taxon>Archosauria</taxon>
        <taxon>Dinosauria</taxon>
        <taxon>Saurischia</taxon>
        <taxon>Theropoda</taxon>
        <taxon>Coelurosauria</taxon>
        <taxon>Aves</taxon>
        <taxon>Palaeognathae</taxon>
        <taxon>Apterygiformes</taxon>
        <taxon>Apterygidae</taxon>
        <taxon>Apteryx</taxon>
    </lineage>
</organism>
<name>A0ABM4G3W1_9AVES</name>
<accession>A0ABM4G3W1</accession>
<evidence type="ECO:0000313" key="2">
    <source>
        <dbReference type="Proteomes" id="UP001652627"/>
    </source>
</evidence>
<protein>
    <submittedName>
        <fullName evidence="3">Coiled-coil domain-containing protein 68 isoform X1</fullName>
    </submittedName>
</protein>
<feature type="coiled-coil region" evidence="1">
    <location>
        <begin position="131"/>
        <end position="204"/>
    </location>
</feature>
<keyword evidence="1" id="KW-0175">Coiled coil</keyword>
<dbReference type="PANTHER" id="PTHR23171">
    <property type="entry name" value="GDOWN1"/>
    <property type="match status" value="1"/>
</dbReference>
<reference evidence="3" key="1">
    <citation type="submission" date="2025-08" db="UniProtKB">
        <authorList>
            <consortium name="RefSeq"/>
        </authorList>
    </citation>
    <scope>IDENTIFICATION</scope>
    <source>
        <tissue evidence="3">Blood</tissue>
    </source>
</reference>